<evidence type="ECO:0000313" key="7">
    <source>
        <dbReference type="Proteomes" id="UP000806378"/>
    </source>
</evidence>
<dbReference type="InterPro" id="IPR017853">
    <property type="entry name" value="GH"/>
</dbReference>
<dbReference type="SMART" id="SM00633">
    <property type="entry name" value="Glyco_10"/>
    <property type="match status" value="1"/>
</dbReference>
<dbReference type="Pfam" id="PF00331">
    <property type="entry name" value="Glyco_hydro_10"/>
    <property type="match status" value="1"/>
</dbReference>
<name>A0A8T0CL49_CORYI</name>
<dbReference type="SUPFAM" id="SSF51445">
    <property type="entry name" value="(Trans)glycosidases"/>
    <property type="match status" value="1"/>
</dbReference>
<dbReference type="PROSITE" id="PS51760">
    <property type="entry name" value="GH10_2"/>
    <property type="match status" value="1"/>
</dbReference>
<comment type="caution">
    <text evidence="6">The sequence shown here is derived from an EMBL/GenBank/DDBJ whole genome shotgun (WGS) entry which is preliminary data.</text>
</comment>
<keyword evidence="4" id="KW-0624">Polysaccharide degradation</keyword>
<feature type="domain" description="GH10" evidence="5">
    <location>
        <begin position="101"/>
        <end position="360"/>
    </location>
</feature>
<accession>A0A8T0CL49</accession>
<gene>
    <name evidence="6" type="ORF">BT93_L3773</name>
</gene>
<dbReference type="PRINTS" id="PR00134">
    <property type="entry name" value="GLHYDRLASE10"/>
</dbReference>
<evidence type="ECO:0000256" key="4">
    <source>
        <dbReference type="ARBA" id="ARBA00023326"/>
    </source>
</evidence>
<comment type="similarity">
    <text evidence="1">Belongs to the glycosyl hydrolase 10 (cellulase F) family.</text>
</comment>
<dbReference type="InterPro" id="IPR001000">
    <property type="entry name" value="GH10_dom"/>
</dbReference>
<dbReference type="Gramene" id="rna-gnl|WGS:JABURB|Cocit.L3773.1">
    <property type="protein sequence ID" value="cds-KAF7846769.1"/>
    <property type="gene ID" value="gene-BT93_L3773"/>
</dbReference>
<keyword evidence="2" id="KW-0378">Hydrolase</keyword>
<reference evidence="6" key="1">
    <citation type="submission" date="2020-05" db="EMBL/GenBank/DDBJ databases">
        <title>WGS assembly of Corymbia citriodora subspecies variegata.</title>
        <authorList>
            <person name="Barry K."/>
            <person name="Hundley H."/>
            <person name="Shu S."/>
            <person name="Jenkins J."/>
            <person name="Grimwood J."/>
            <person name="Baten A."/>
        </authorList>
    </citation>
    <scope>NUCLEOTIDE SEQUENCE</scope>
    <source>
        <strain evidence="6">CV2-018</strain>
    </source>
</reference>
<dbReference type="Proteomes" id="UP000806378">
    <property type="component" value="Unassembled WGS sequence"/>
</dbReference>
<evidence type="ECO:0000259" key="5">
    <source>
        <dbReference type="PROSITE" id="PS51760"/>
    </source>
</evidence>
<organism evidence="6 7">
    <name type="scientific">Corymbia citriodora subsp. variegata</name>
    <dbReference type="NCBI Taxonomy" id="360336"/>
    <lineage>
        <taxon>Eukaryota</taxon>
        <taxon>Viridiplantae</taxon>
        <taxon>Streptophyta</taxon>
        <taxon>Embryophyta</taxon>
        <taxon>Tracheophyta</taxon>
        <taxon>Spermatophyta</taxon>
        <taxon>Magnoliopsida</taxon>
        <taxon>eudicotyledons</taxon>
        <taxon>Gunneridae</taxon>
        <taxon>Pentapetalae</taxon>
        <taxon>rosids</taxon>
        <taxon>malvids</taxon>
        <taxon>Myrtales</taxon>
        <taxon>Myrtaceae</taxon>
        <taxon>Myrtoideae</taxon>
        <taxon>Eucalypteae</taxon>
        <taxon>Corymbia</taxon>
    </lineage>
</organism>
<dbReference type="PANTHER" id="PTHR31490:SF2">
    <property type="entry name" value="GLYCOSYL HYDROLASE FAMILY 10 PROTEIN"/>
    <property type="match status" value="1"/>
</dbReference>
<evidence type="ECO:0000256" key="1">
    <source>
        <dbReference type="ARBA" id="ARBA00007495"/>
    </source>
</evidence>
<dbReference type="Gene3D" id="3.20.20.80">
    <property type="entry name" value="Glycosidases"/>
    <property type="match status" value="1"/>
</dbReference>
<dbReference type="OrthoDB" id="3055998at2759"/>
<dbReference type="GO" id="GO:0031176">
    <property type="term" value="F:endo-1,4-beta-xylanase activity"/>
    <property type="evidence" value="ECO:0007669"/>
    <property type="project" value="UniProtKB-ARBA"/>
</dbReference>
<proteinExistence type="inferred from homology"/>
<evidence type="ECO:0000256" key="3">
    <source>
        <dbReference type="ARBA" id="ARBA00023277"/>
    </source>
</evidence>
<evidence type="ECO:0000256" key="2">
    <source>
        <dbReference type="ARBA" id="ARBA00022801"/>
    </source>
</evidence>
<dbReference type="GO" id="GO:0000272">
    <property type="term" value="P:polysaccharide catabolic process"/>
    <property type="evidence" value="ECO:0007669"/>
    <property type="project" value="UniProtKB-KW"/>
</dbReference>
<evidence type="ECO:0000313" key="6">
    <source>
        <dbReference type="EMBL" id="KAF7846769.1"/>
    </source>
</evidence>
<keyword evidence="7" id="KW-1185">Reference proteome</keyword>
<dbReference type="PANTHER" id="PTHR31490">
    <property type="entry name" value="GLYCOSYL HYDROLASE"/>
    <property type="match status" value="1"/>
</dbReference>
<dbReference type="AlphaFoldDB" id="A0A8T0CL49"/>
<dbReference type="InterPro" id="IPR044846">
    <property type="entry name" value="GH10"/>
</dbReference>
<sequence length="360" mass="39835">MNLAGCFSNCKLDFCADLCLGVDLDAAWVQVSEGKIPVRAVFKTVGGFKHAGAVIAESNCWSMMKGGLTVDESGPAELYFEKHKRKVRIHVTDKQDKSLANATISIVQKKLSFPFGSAINKNILTNTAYQNWFTSRFAVTTFENEMKWYTNEPSQGREDYSAADALIKFAQQHGISVRGHTVLWEDPRYQPSWVPSLSASQLSTAVANRISSIMKRYKGQVIGWDVVNENLHFSFFEDKLGPKESANAYKIAKSIDPSTTLFLNEYNTIEDSRDGAASPTAYVNKVRSIQSLGGSNLGVGLESHFNVPDLPYMRSAIDTLGALGLPMWLTEVDVQSGPNQVRNFTSFVVTKVLMLGEHHT</sequence>
<keyword evidence="3" id="KW-0119">Carbohydrate metabolism</keyword>
<dbReference type="EMBL" id="MU091887">
    <property type="protein sequence ID" value="KAF7846769.1"/>
    <property type="molecule type" value="Genomic_DNA"/>
</dbReference>
<protein>
    <recommendedName>
        <fullName evidence="5">GH10 domain-containing protein</fullName>
    </recommendedName>
</protein>